<reference evidence="2" key="1">
    <citation type="journal article" date="2022" name="Mol. Ecol. Resour.">
        <title>The genomes of chicory, endive, great burdock and yacon provide insights into Asteraceae palaeo-polyploidization history and plant inulin production.</title>
        <authorList>
            <person name="Fan W."/>
            <person name="Wang S."/>
            <person name="Wang H."/>
            <person name="Wang A."/>
            <person name="Jiang F."/>
            <person name="Liu H."/>
            <person name="Zhao H."/>
            <person name="Xu D."/>
            <person name="Zhang Y."/>
        </authorList>
    </citation>
    <scope>NUCLEOTIDE SEQUENCE [LARGE SCALE GENOMIC DNA]</scope>
    <source>
        <strain evidence="2">cv. Yunnan</strain>
    </source>
</reference>
<evidence type="ECO:0000313" key="1">
    <source>
        <dbReference type="EMBL" id="KAI3812081.1"/>
    </source>
</evidence>
<proteinExistence type="predicted"/>
<sequence>MYTEHKKSHKEVFGSRQCHCRRDMENGTQLTKKKWGFRGNSELKAEPETTIRGALTLLLSNLNVSDDRPVIPMSLSEPSAFPYFSYSRRRNC</sequence>
<dbReference type="EMBL" id="CM042023">
    <property type="protein sequence ID" value="KAI3812081.1"/>
    <property type="molecule type" value="Genomic_DNA"/>
</dbReference>
<evidence type="ECO:0000313" key="2">
    <source>
        <dbReference type="Proteomes" id="UP001056120"/>
    </source>
</evidence>
<dbReference type="Proteomes" id="UP001056120">
    <property type="component" value="Linkage Group LG06"/>
</dbReference>
<organism evidence="1 2">
    <name type="scientific">Smallanthus sonchifolius</name>
    <dbReference type="NCBI Taxonomy" id="185202"/>
    <lineage>
        <taxon>Eukaryota</taxon>
        <taxon>Viridiplantae</taxon>
        <taxon>Streptophyta</taxon>
        <taxon>Embryophyta</taxon>
        <taxon>Tracheophyta</taxon>
        <taxon>Spermatophyta</taxon>
        <taxon>Magnoliopsida</taxon>
        <taxon>eudicotyledons</taxon>
        <taxon>Gunneridae</taxon>
        <taxon>Pentapetalae</taxon>
        <taxon>asterids</taxon>
        <taxon>campanulids</taxon>
        <taxon>Asterales</taxon>
        <taxon>Asteraceae</taxon>
        <taxon>Asteroideae</taxon>
        <taxon>Heliantheae alliance</taxon>
        <taxon>Millerieae</taxon>
        <taxon>Smallanthus</taxon>
    </lineage>
</organism>
<protein>
    <submittedName>
        <fullName evidence="1">Uncharacterized protein</fullName>
    </submittedName>
</protein>
<accession>A0ACB9IX54</accession>
<keyword evidence="2" id="KW-1185">Reference proteome</keyword>
<name>A0ACB9IX54_9ASTR</name>
<gene>
    <name evidence="1" type="ORF">L1987_16785</name>
</gene>
<reference evidence="1 2" key="2">
    <citation type="journal article" date="2022" name="Mol. Ecol. Resour.">
        <title>The genomes of chicory, endive, great burdock and yacon provide insights into Asteraceae paleo-polyploidization history and plant inulin production.</title>
        <authorList>
            <person name="Fan W."/>
            <person name="Wang S."/>
            <person name="Wang H."/>
            <person name="Wang A."/>
            <person name="Jiang F."/>
            <person name="Liu H."/>
            <person name="Zhao H."/>
            <person name="Xu D."/>
            <person name="Zhang Y."/>
        </authorList>
    </citation>
    <scope>NUCLEOTIDE SEQUENCE [LARGE SCALE GENOMIC DNA]</scope>
    <source>
        <strain evidence="2">cv. Yunnan</strain>
        <tissue evidence="1">Leaves</tissue>
    </source>
</reference>
<comment type="caution">
    <text evidence="1">The sequence shown here is derived from an EMBL/GenBank/DDBJ whole genome shotgun (WGS) entry which is preliminary data.</text>
</comment>